<name>A0A8S0QNQ3_OLEEU</name>
<evidence type="ECO:0000313" key="3">
    <source>
        <dbReference type="Proteomes" id="UP000594638"/>
    </source>
</evidence>
<dbReference type="Pfam" id="PF00564">
    <property type="entry name" value="PB1"/>
    <property type="match status" value="1"/>
</dbReference>
<protein>
    <submittedName>
        <fullName evidence="2">Uncharacterized protein LOC111406930</fullName>
    </submittedName>
</protein>
<feature type="domain" description="PB1" evidence="1">
    <location>
        <begin position="27"/>
        <end position="111"/>
    </location>
</feature>
<dbReference type="CDD" id="cd06410">
    <property type="entry name" value="PB1_UP2"/>
    <property type="match status" value="1"/>
</dbReference>
<dbReference type="AlphaFoldDB" id="A0A8S0QNQ3"/>
<dbReference type="InterPro" id="IPR053198">
    <property type="entry name" value="Gynoecium_Dev_Regulator"/>
</dbReference>
<dbReference type="SUPFAM" id="SSF54277">
    <property type="entry name" value="CAD &amp; PB1 domains"/>
    <property type="match status" value="1"/>
</dbReference>
<proteinExistence type="predicted"/>
<reference evidence="2 3" key="1">
    <citation type="submission" date="2019-12" db="EMBL/GenBank/DDBJ databases">
        <authorList>
            <person name="Alioto T."/>
            <person name="Alioto T."/>
            <person name="Gomez Garrido J."/>
        </authorList>
    </citation>
    <scope>NUCLEOTIDE SEQUENCE [LARGE SCALE GENOMIC DNA]</scope>
</reference>
<organism evidence="2 3">
    <name type="scientific">Olea europaea subsp. europaea</name>
    <dbReference type="NCBI Taxonomy" id="158383"/>
    <lineage>
        <taxon>Eukaryota</taxon>
        <taxon>Viridiplantae</taxon>
        <taxon>Streptophyta</taxon>
        <taxon>Embryophyta</taxon>
        <taxon>Tracheophyta</taxon>
        <taxon>Spermatophyta</taxon>
        <taxon>Magnoliopsida</taxon>
        <taxon>eudicotyledons</taxon>
        <taxon>Gunneridae</taxon>
        <taxon>Pentapetalae</taxon>
        <taxon>asterids</taxon>
        <taxon>lamiids</taxon>
        <taxon>Lamiales</taxon>
        <taxon>Oleaceae</taxon>
        <taxon>Oleeae</taxon>
        <taxon>Olea</taxon>
    </lineage>
</organism>
<dbReference type="Proteomes" id="UP000594638">
    <property type="component" value="Unassembled WGS sequence"/>
</dbReference>
<dbReference type="Gramene" id="OE9A087828T1">
    <property type="protein sequence ID" value="OE9A087828C1"/>
    <property type="gene ID" value="OE9A087828"/>
</dbReference>
<dbReference type="PANTHER" id="PTHR31066:SF74">
    <property type="entry name" value="PB1 DOMAIN-CONTAINING PROTEIN"/>
    <property type="match status" value="1"/>
</dbReference>
<dbReference type="InterPro" id="IPR000270">
    <property type="entry name" value="PB1_dom"/>
</dbReference>
<dbReference type="PANTHER" id="PTHR31066">
    <property type="entry name" value="OS05G0427100 PROTEIN-RELATED"/>
    <property type="match status" value="1"/>
</dbReference>
<dbReference type="EMBL" id="CACTIH010001880">
    <property type="protein sequence ID" value="CAA2967275.1"/>
    <property type="molecule type" value="Genomic_DNA"/>
</dbReference>
<sequence length="191" mass="21708">MTQNLNSNCTQTIKFLYNYGGKIVPSPIDGKLHYTGGFTRVMSVDRLTTFEELMAKFEESCGDSMKLKFKLPSEDLDVLVSITCDEDLKTVIGEYDRLSPETKITAVLFPIKPPNKISPPRYPLSCFDFPSALRKPVPAATACYHAPPTYRRFSPEVGFPATARKYNCYRERNPSHFCYAPNMKYSHSRPQ</sequence>
<dbReference type="SMART" id="SM00666">
    <property type="entry name" value="PB1"/>
    <property type="match status" value="1"/>
</dbReference>
<evidence type="ECO:0000313" key="2">
    <source>
        <dbReference type="EMBL" id="CAA2967275.1"/>
    </source>
</evidence>
<evidence type="ECO:0000259" key="1">
    <source>
        <dbReference type="SMART" id="SM00666"/>
    </source>
</evidence>
<comment type="caution">
    <text evidence="2">The sequence shown here is derived from an EMBL/GenBank/DDBJ whole genome shotgun (WGS) entry which is preliminary data.</text>
</comment>
<accession>A0A8S0QNQ3</accession>
<dbReference type="Gene3D" id="3.10.20.90">
    <property type="entry name" value="Phosphatidylinositol 3-kinase Catalytic Subunit, Chain A, domain 1"/>
    <property type="match status" value="1"/>
</dbReference>
<gene>
    <name evidence="2" type="ORF">OLEA9_A087828</name>
</gene>
<keyword evidence="3" id="KW-1185">Reference proteome</keyword>
<dbReference type="OrthoDB" id="1914296at2759"/>